<organism evidence="1 2">
    <name type="scientific">Candidatus Dojkabacteria bacterium</name>
    <dbReference type="NCBI Taxonomy" id="2099670"/>
    <lineage>
        <taxon>Bacteria</taxon>
        <taxon>Candidatus Dojkabacteria</taxon>
    </lineage>
</organism>
<protein>
    <submittedName>
        <fullName evidence="1">Uncharacterized protein</fullName>
    </submittedName>
</protein>
<reference evidence="1" key="1">
    <citation type="submission" date="2020-04" db="EMBL/GenBank/DDBJ databases">
        <authorList>
            <person name="Zhang T."/>
        </authorList>
    </citation>
    <scope>NUCLEOTIDE SEQUENCE</scope>
    <source>
        <strain evidence="1">HKST-UBA09</strain>
    </source>
</reference>
<dbReference type="EMBL" id="JAGQLF010000019">
    <property type="protein sequence ID" value="MCA9386830.1"/>
    <property type="molecule type" value="Genomic_DNA"/>
</dbReference>
<name>A0A955RLL7_9BACT</name>
<dbReference type="Proteomes" id="UP000714915">
    <property type="component" value="Unassembled WGS sequence"/>
</dbReference>
<evidence type="ECO:0000313" key="1">
    <source>
        <dbReference type="EMBL" id="MCA9386830.1"/>
    </source>
</evidence>
<comment type="caution">
    <text evidence="1">The sequence shown here is derived from an EMBL/GenBank/DDBJ whole genome shotgun (WGS) entry which is preliminary data.</text>
</comment>
<evidence type="ECO:0000313" key="2">
    <source>
        <dbReference type="Proteomes" id="UP000714915"/>
    </source>
</evidence>
<gene>
    <name evidence="1" type="ORF">KC669_02225</name>
</gene>
<sequence>MILSFPDDIGDFTEEDKGIYIYRFISLLATSLPVARASHEIEEKLGKKSIMGMWTLLGIPKDKMGQIISGFHTFRSVFDSEYTSWYLNLTYNILMRLGLRSLTPFHFNERHEDKYSLSRLRTFALNFQRICKLNIIPREFISAFDDHSVENPMFTSAVMGVEELLDVLTDTELMTAVLSSKSKPRFWRRLLKEQ</sequence>
<accession>A0A955RLL7</accession>
<dbReference type="AlphaFoldDB" id="A0A955RLL7"/>
<reference evidence="1" key="2">
    <citation type="journal article" date="2021" name="Microbiome">
        <title>Successional dynamics and alternative stable states in a saline activated sludge microbial community over 9 years.</title>
        <authorList>
            <person name="Wang Y."/>
            <person name="Ye J."/>
            <person name="Ju F."/>
            <person name="Liu L."/>
            <person name="Boyd J.A."/>
            <person name="Deng Y."/>
            <person name="Parks D.H."/>
            <person name="Jiang X."/>
            <person name="Yin X."/>
            <person name="Woodcroft B.J."/>
            <person name="Tyson G.W."/>
            <person name="Hugenholtz P."/>
            <person name="Polz M.F."/>
            <person name="Zhang T."/>
        </authorList>
    </citation>
    <scope>NUCLEOTIDE SEQUENCE</scope>
    <source>
        <strain evidence="1">HKST-UBA09</strain>
    </source>
</reference>
<proteinExistence type="predicted"/>